<dbReference type="InterPro" id="IPR038765">
    <property type="entry name" value="Papain-like_cys_pep_sf"/>
</dbReference>
<dbReference type="GO" id="GO:0008234">
    <property type="term" value="F:cysteine-type peptidase activity"/>
    <property type="evidence" value="ECO:0007669"/>
    <property type="project" value="UniProtKB-KW"/>
</dbReference>
<name>A0A3M8AC52_9BACL</name>
<evidence type="ECO:0000313" key="9">
    <source>
        <dbReference type="Proteomes" id="UP000276178"/>
    </source>
</evidence>
<evidence type="ECO:0000256" key="2">
    <source>
        <dbReference type="ARBA" id="ARBA00022670"/>
    </source>
</evidence>
<evidence type="ECO:0000256" key="3">
    <source>
        <dbReference type="ARBA" id="ARBA00022801"/>
    </source>
</evidence>
<comment type="caution">
    <text evidence="8">The sequence shown here is derived from an EMBL/GenBank/DDBJ whole genome shotgun (WGS) entry which is preliminary data.</text>
</comment>
<keyword evidence="4" id="KW-0788">Thiol protease</keyword>
<dbReference type="PANTHER" id="PTHR47053:SF1">
    <property type="entry name" value="MUREIN DD-ENDOPEPTIDASE MEPH-RELATED"/>
    <property type="match status" value="1"/>
</dbReference>
<evidence type="ECO:0000259" key="6">
    <source>
        <dbReference type="PROSITE" id="PS51935"/>
    </source>
</evidence>
<dbReference type="SUPFAM" id="SSF54001">
    <property type="entry name" value="Cysteine proteinases"/>
    <property type="match status" value="2"/>
</dbReference>
<gene>
    <name evidence="7" type="ORF">BAG01nite_08560</name>
    <name evidence="8" type="ORF">EB820_23950</name>
</gene>
<dbReference type="GO" id="GO:0006508">
    <property type="term" value="P:proteolysis"/>
    <property type="evidence" value="ECO:0007669"/>
    <property type="project" value="UniProtKB-KW"/>
</dbReference>
<dbReference type="EMBL" id="RHHN01000089">
    <property type="protein sequence ID" value="RNB48137.1"/>
    <property type="molecule type" value="Genomic_DNA"/>
</dbReference>
<keyword evidence="3" id="KW-0378">Hydrolase</keyword>
<evidence type="ECO:0000256" key="4">
    <source>
        <dbReference type="ARBA" id="ARBA00022807"/>
    </source>
</evidence>
<evidence type="ECO:0000256" key="5">
    <source>
        <dbReference type="SAM" id="SignalP"/>
    </source>
</evidence>
<keyword evidence="10" id="KW-1185">Reference proteome</keyword>
<dbReference type="RefSeq" id="WP_122953435.1">
    <property type="nucleotide sequence ID" value="NZ_BJOD01000008.1"/>
</dbReference>
<dbReference type="AlphaFoldDB" id="A0A3M8AC52"/>
<sequence length="301" mass="32605">MTKRDWVMKSTVAVMLSTSLLMGGQVGQAAAKTQDSKQSDVVQIATSLIGKDYEYKAKGPKQFGSAELATYTYKQIGISIGSTISSLSKAGKKVSQNSVEPGDLVFFSSNGTGSPTFMGIYIGNDQFVYSSQSEDAVVLKSYSEYSNKFVGARRILDETSSSDNSGSKPEQPASNLADKVIKIGEKYMGTKYKYGSSSSTTKTFDCSSFTQRVFKEAGITLPRDSHQQSTVGTTVSKKNLQKGDLVFMKASVNSSSDRITHVAIYAGDGKILHTYGSPGVTYSKFDGTNWEKRVVKIKRVL</sequence>
<dbReference type="Pfam" id="PF00877">
    <property type="entry name" value="NLPC_P60"/>
    <property type="match status" value="2"/>
</dbReference>
<keyword evidence="2" id="KW-0645">Protease</keyword>
<comment type="similarity">
    <text evidence="1">Belongs to the peptidase C40 family.</text>
</comment>
<organism evidence="8 9">
    <name type="scientific">Brevibacillus agri</name>
    <dbReference type="NCBI Taxonomy" id="51101"/>
    <lineage>
        <taxon>Bacteria</taxon>
        <taxon>Bacillati</taxon>
        <taxon>Bacillota</taxon>
        <taxon>Bacilli</taxon>
        <taxon>Bacillales</taxon>
        <taxon>Paenibacillaceae</taxon>
        <taxon>Brevibacillus</taxon>
    </lineage>
</organism>
<dbReference type="OrthoDB" id="9813118at2"/>
<feature type="domain" description="NlpC/P60" evidence="6">
    <location>
        <begin position="35"/>
        <end position="156"/>
    </location>
</feature>
<dbReference type="PANTHER" id="PTHR47053">
    <property type="entry name" value="MUREIN DD-ENDOPEPTIDASE MEPH-RELATED"/>
    <property type="match status" value="1"/>
</dbReference>
<evidence type="ECO:0000313" key="10">
    <source>
        <dbReference type="Proteomes" id="UP000317180"/>
    </source>
</evidence>
<feature type="domain" description="NlpC/P60" evidence="6">
    <location>
        <begin position="174"/>
        <end position="301"/>
    </location>
</feature>
<dbReference type="Proteomes" id="UP000317180">
    <property type="component" value="Unassembled WGS sequence"/>
</dbReference>
<evidence type="ECO:0000313" key="8">
    <source>
        <dbReference type="EMBL" id="RNB48137.1"/>
    </source>
</evidence>
<reference evidence="7 10" key="2">
    <citation type="submission" date="2019-06" db="EMBL/GenBank/DDBJ databases">
        <title>Whole genome shotgun sequence of Brevibacillus agri NBRC 15538.</title>
        <authorList>
            <person name="Hosoyama A."/>
            <person name="Uohara A."/>
            <person name="Ohji S."/>
            <person name="Ichikawa N."/>
        </authorList>
    </citation>
    <scope>NUCLEOTIDE SEQUENCE [LARGE SCALE GENOMIC DNA]</scope>
    <source>
        <strain evidence="7 10">NBRC 15538</strain>
    </source>
</reference>
<reference evidence="8 9" key="1">
    <citation type="submission" date="2018-10" db="EMBL/GenBank/DDBJ databases">
        <title>Phylogenomics of Brevibacillus.</title>
        <authorList>
            <person name="Dunlap C."/>
        </authorList>
    </citation>
    <scope>NUCLEOTIDE SEQUENCE [LARGE SCALE GENOMIC DNA]</scope>
    <source>
        <strain evidence="8 9">NRRL NRS 1219</strain>
    </source>
</reference>
<evidence type="ECO:0000256" key="1">
    <source>
        <dbReference type="ARBA" id="ARBA00007074"/>
    </source>
</evidence>
<dbReference type="EMBL" id="BJOD01000008">
    <property type="protein sequence ID" value="GED24754.1"/>
    <property type="molecule type" value="Genomic_DNA"/>
</dbReference>
<dbReference type="GeneID" id="82811804"/>
<proteinExistence type="inferred from homology"/>
<dbReference type="Gene3D" id="3.90.1720.10">
    <property type="entry name" value="endopeptidase domain like (from Nostoc punctiforme)"/>
    <property type="match status" value="2"/>
</dbReference>
<evidence type="ECO:0000313" key="7">
    <source>
        <dbReference type="EMBL" id="GED24754.1"/>
    </source>
</evidence>
<dbReference type="InterPro" id="IPR000064">
    <property type="entry name" value="NLP_P60_dom"/>
</dbReference>
<accession>A0A3M8AC52</accession>
<dbReference type="InterPro" id="IPR051202">
    <property type="entry name" value="Peptidase_C40"/>
</dbReference>
<protein>
    <submittedName>
        <fullName evidence="8">Peptidoglycan endopeptidase</fullName>
    </submittedName>
</protein>
<dbReference type="PROSITE" id="PS51935">
    <property type="entry name" value="NLPC_P60"/>
    <property type="match status" value="2"/>
</dbReference>
<feature type="signal peptide" evidence="5">
    <location>
        <begin position="1"/>
        <end position="31"/>
    </location>
</feature>
<keyword evidence="5" id="KW-0732">Signal</keyword>
<dbReference type="Proteomes" id="UP000276178">
    <property type="component" value="Unassembled WGS sequence"/>
</dbReference>
<feature type="chain" id="PRO_5039282687" evidence="5">
    <location>
        <begin position="32"/>
        <end position="301"/>
    </location>
</feature>